<evidence type="ECO:0000313" key="1">
    <source>
        <dbReference type="EMBL" id="COW62107.1"/>
    </source>
</evidence>
<accession>A0A654ZF33</accession>
<proteinExistence type="predicted"/>
<gene>
    <name evidence="1" type="ORF">ERS007741_02818</name>
</gene>
<reference evidence="1 2" key="1">
    <citation type="submission" date="2015-03" db="EMBL/GenBank/DDBJ databases">
        <authorList>
            <consortium name="Pathogen Informatics"/>
        </authorList>
    </citation>
    <scope>NUCLEOTIDE SEQUENCE [LARGE SCALE GENOMIC DNA]</scope>
    <source>
        <strain evidence="1 2">P00601463</strain>
    </source>
</reference>
<dbReference type="Proteomes" id="UP000048600">
    <property type="component" value="Unassembled WGS sequence"/>
</dbReference>
<dbReference type="GO" id="GO:0016829">
    <property type="term" value="F:lyase activity"/>
    <property type="evidence" value="ECO:0007669"/>
    <property type="project" value="UniProtKB-KW"/>
</dbReference>
<dbReference type="EMBL" id="CHKL01000360">
    <property type="protein sequence ID" value="COW62107.1"/>
    <property type="molecule type" value="Genomic_DNA"/>
</dbReference>
<dbReference type="AlphaFoldDB" id="A0A654ZF33"/>
<name>A0A654ZF33_MYCTX</name>
<evidence type="ECO:0000313" key="2">
    <source>
        <dbReference type="Proteomes" id="UP000048600"/>
    </source>
</evidence>
<dbReference type="PANTHER" id="PTHR35023">
    <property type="entry name" value="CHELATASE-RELATED"/>
    <property type="match status" value="1"/>
</dbReference>
<keyword evidence="1" id="KW-0456">Lyase</keyword>
<dbReference type="PANTHER" id="PTHR35023:SF1">
    <property type="entry name" value="MG-PROTOPORPHYRIN IX CHELATASE"/>
    <property type="match status" value="1"/>
</dbReference>
<dbReference type="EC" id="4.99.1.-" evidence="1"/>
<dbReference type="InterPro" id="IPR052989">
    <property type="entry name" value="Mg-chelatase_DI-like"/>
</dbReference>
<protein>
    <submittedName>
        <fullName evidence="1">Magnesium chelatase</fullName>
        <ecNumber evidence="1">4.99.1.-</ecNumber>
    </submittedName>
</protein>
<organism evidence="1 2">
    <name type="scientific">Mycobacterium tuberculosis</name>
    <dbReference type="NCBI Taxonomy" id="1773"/>
    <lineage>
        <taxon>Bacteria</taxon>
        <taxon>Bacillati</taxon>
        <taxon>Actinomycetota</taxon>
        <taxon>Actinomycetes</taxon>
        <taxon>Mycobacteriales</taxon>
        <taxon>Mycobacteriaceae</taxon>
        <taxon>Mycobacterium</taxon>
        <taxon>Mycobacterium tuberculosis complex</taxon>
    </lineage>
</organism>
<sequence>MVVDCETSYVRLGLAAQLARQLGAPVVRLEQLHADYLVHAVRGVA</sequence>